<dbReference type="Proteomes" id="UP000257109">
    <property type="component" value="Unassembled WGS sequence"/>
</dbReference>
<evidence type="ECO:0000313" key="1">
    <source>
        <dbReference type="EMBL" id="RDX75393.1"/>
    </source>
</evidence>
<gene>
    <name evidence="1" type="ORF">CR513_44738</name>
</gene>
<feature type="non-terminal residue" evidence="1">
    <location>
        <position position="1"/>
    </location>
</feature>
<reference evidence="1" key="1">
    <citation type="submission" date="2018-05" db="EMBL/GenBank/DDBJ databases">
        <title>Draft genome of Mucuna pruriens seed.</title>
        <authorList>
            <person name="Nnadi N.E."/>
            <person name="Vos R."/>
            <person name="Hasami M.H."/>
            <person name="Devisetty U.K."/>
            <person name="Aguiy J.C."/>
        </authorList>
    </citation>
    <scope>NUCLEOTIDE SEQUENCE [LARGE SCALE GENOMIC DNA]</scope>
    <source>
        <strain evidence="1">JCA_2017</strain>
    </source>
</reference>
<comment type="caution">
    <text evidence="1">The sequence shown here is derived from an EMBL/GenBank/DDBJ whole genome shotgun (WGS) entry which is preliminary data.</text>
</comment>
<protein>
    <submittedName>
        <fullName evidence="1">Uncharacterized protein</fullName>
    </submittedName>
</protein>
<accession>A0A371FB99</accession>
<dbReference type="AlphaFoldDB" id="A0A371FB99"/>
<name>A0A371FB99_MUCPR</name>
<keyword evidence="2" id="KW-1185">Reference proteome</keyword>
<organism evidence="1 2">
    <name type="scientific">Mucuna pruriens</name>
    <name type="common">Velvet bean</name>
    <name type="synonym">Dolichos pruriens</name>
    <dbReference type="NCBI Taxonomy" id="157652"/>
    <lineage>
        <taxon>Eukaryota</taxon>
        <taxon>Viridiplantae</taxon>
        <taxon>Streptophyta</taxon>
        <taxon>Embryophyta</taxon>
        <taxon>Tracheophyta</taxon>
        <taxon>Spermatophyta</taxon>
        <taxon>Magnoliopsida</taxon>
        <taxon>eudicotyledons</taxon>
        <taxon>Gunneridae</taxon>
        <taxon>Pentapetalae</taxon>
        <taxon>rosids</taxon>
        <taxon>fabids</taxon>
        <taxon>Fabales</taxon>
        <taxon>Fabaceae</taxon>
        <taxon>Papilionoideae</taxon>
        <taxon>50 kb inversion clade</taxon>
        <taxon>NPAAA clade</taxon>
        <taxon>indigoferoid/millettioid clade</taxon>
        <taxon>Phaseoleae</taxon>
        <taxon>Mucuna</taxon>
    </lineage>
</organism>
<sequence>MKHSNECGIWLSRSVRDSKKWDYKIGRESIDVQRDAYRESKKKNCKVLYLIQQSLDAANFEKIGYKGLRGEVATLRNLNYCRWRTMKLWLNSSPRFNHSPIKCNQMEKR</sequence>
<evidence type="ECO:0000313" key="2">
    <source>
        <dbReference type="Proteomes" id="UP000257109"/>
    </source>
</evidence>
<proteinExistence type="predicted"/>
<dbReference type="EMBL" id="QJKJ01009856">
    <property type="protein sequence ID" value="RDX75393.1"/>
    <property type="molecule type" value="Genomic_DNA"/>
</dbReference>